<keyword evidence="1" id="KW-1133">Transmembrane helix</keyword>
<protein>
    <recommendedName>
        <fullName evidence="4">EamA domain-containing protein</fullName>
    </recommendedName>
</protein>
<dbReference type="InterPro" id="IPR037185">
    <property type="entry name" value="EmrE-like"/>
</dbReference>
<evidence type="ECO:0000313" key="3">
    <source>
        <dbReference type="Proteomes" id="UP000287188"/>
    </source>
</evidence>
<dbReference type="AlphaFoldDB" id="A0A402ADV6"/>
<feature type="transmembrane region" description="Helical" evidence="1">
    <location>
        <begin position="12"/>
        <end position="33"/>
    </location>
</feature>
<feature type="transmembrane region" description="Helical" evidence="1">
    <location>
        <begin position="39"/>
        <end position="58"/>
    </location>
</feature>
<reference evidence="3" key="1">
    <citation type="submission" date="2018-12" db="EMBL/GenBank/DDBJ databases">
        <title>Tengunoibacter tsumagoiensis gen. nov., sp. nov., Dictyobacter kobayashii sp. nov., D. alpinus sp. nov., and D. joshuensis sp. nov. and description of Dictyobacteraceae fam. nov. within the order Ktedonobacterales isolated from Tengu-no-mugimeshi.</title>
        <authorList>
            <person name="Wang C.M."/>
            <person name="Zheng Y."/>
            <person name="Sakai Y."/>
            <person name="Toyoda A."/>
            <person name="Minakuchi Y."/>
            <person name="Abe K."/>
            <person name="Yokota A."/>
            <person name="Yabe S."/>
        </authorList>
    </citation>
    <scope>NUCLEOTIDE SEQUENCE [LARGE SCALE GENOMIC DNA]</scope>
    <source>
        <strain evidence="3">Uno11</strain>
    </source>
</reference>
<feature type="transmembrane region" description="Helical" evidence="1">
    <location>
        <begin position="95"/>
        <end position="113"/>
    </location>
</feature>
<proteinExistence type="predicted"/>
<dbReference type="Gene3D" id="1.10.3730.20">
    <property type="match status" value="1"/>
</dbReference>
<keyword evidence="3" id="KW-1185">Reference proteome</keyword>
<keyword evidence="1" id="KW-0812">Transmembrane</keyword>
<feature type="transmembrane region" description="Helical" evidence="1">
    <location>
        <begin position="70"/>
        <end position="89"/>
    </location>
</feature>
<keyword evidence="1" id="KW-0472">Membrane</keyword>
<evidence type="ECO:0000256" key="1">
    <source>
        <dbReference type="SAM" id="Phobius"/>
    </source>
</evidence>
<accession>A0A402ADV6</accession>
<sequence length="114" mass="12280">MLQQFFVTIPKWLYFLLILVAFELVADILAKQFAISGKYTFALLSLAGFIAANTAWLISLRTGAELGKGAVLFSVLSAIGAVIVAVLIYHEKVSTYQLIGLVLGIAAIGFLSIE</sequence>
<dbReference type="SUPFAM" id="SSF103481">
    <property type="entry name" value="Multidrug resistance efflux transporter EmrE"/>
    <property type="match status" value="1"/>
</dbReference>
<comment type="caution">
    <text evidence="2">The sequence shown here is derived from an EMBL/GenBank/DDBJ whole genome shotgun (WGS) entry which is preliminary data.</text>
</comment>
<dbReference type="OrthoDB" id="161911at2"/>
<name>A0A402ADV6_9CHLR</name>
<gene>
    <name evidence="2" type="ORF">KDK_10970</name>
</gene>
<evidence type="ECO:0000313" key="2">
    <source>
        <dbReference type="EMBL" id="GCE17297.1"/>
    </source>
</evidence>
<evidence type="ECO:0008006" key="4">
    <source>
        <dbReference type="Google" id="ProtNLM"/>
    </source>
</evidence>
<dbReference type="RefSeq" id="WP_126549009.1">
    <property type="nucleotide sequence ID" value="NZ_BIFS01000001.1"/>
</dbReference>
<dbReference type="EMBL" id="BIFS01000001">
    <property type="protein sequence ID" value="GCE17297.1"/>
    <property type="molecule type" value="Genomic_DNA"/>
</dbReference>
<dbReference type="Proteomes" id="UP000287188">
    <property type="component" value="Unassembled WGS sequence"/>
</dbReference>
<organism evidence="2 3">
    <name type="scientific">Dictyobacter kobayashii</name>
    <dbReference type="NCBI Taxonomy" id="2014872"/>
    <lineage>
        <taxon>Bacteria</taxon>
        <taxon>Bacillati</taxon>
        <taxon>Chloroflexota</taxon>
        <taxon>Ktedonobacteria</taxon>
        <taxon>Ktedonobacterales</taxon>
        <taxon>Dictyobacteraceae</taxon>
        <taxon>Dictyobacter</taxon>
    </lineage>
</organism>